<dbReference type="InterPro" id="IPR008921">
    <property type="entry name" value="DNA_pol3_clamp-load_cplx_C"/>
</dbReference>
<dbReference type="GO" id="GO:0005524">
    <property type="term" value="F:ATP binding"/>
    <property type="evidence" value="ECO:0007669"/>
    <property type="project" value="UniProtKB-KW"/>
</dbReference>
<evidence type="ECO:0000256" key="5">
    <source>
        <dbReference type="ARBA" id="ARBA00022723"/>
    </source>
</evidence>
<keyword evidence="5" id="KW-0479">Metal-binding</keyword>
<dbReference type="CDD" id="cd00009">
    <property type="entry name" value="AAA"/>
    <property type="match status" value="1"/>
</dbReference>
<dbReference type="InterPro" id="IPR012763">
    <property type="entry name" value="DNA_pol_III_sug/sutau_N"/>
</dbReference>
<feature type="domain" description="AAA+ ATPase" evidence="13">
    <location>
        <begin position="38"/>
        <end position="188"/>
    </location>
</feature>
<feature type="compositionally biased region" description="Polar residues" evidence="12">
    <location>
        <begin position="467"/>
        <end position="482"/>
    </location>
</feature>
<keyword evidence="3 11" id="KW-0548">Nucleotidyltransferase</keyword>
<dbReference type="PANTHER" id="PTHR11669">
    <property type="entry name" value="REPLICATION FACTOR C / DNA POLYMERASE III GAMMA-TAU SUBUNIT"/>
    <property type="match status" value="1"/>
</dbReference>
<dbReference type="GO" id="GO:0003887">
    <property type="term" value="F:DNA-directed DNA polymerase activity"/>
    <property type="evidence" value="ECO:0007669"/>
    <property type="project" value="UniProtKB-KW"/>
</dbReference>
<dbReference type="Pfam" id="PF12169">
    <property type="entry name" value="DNA_pol3_gamma3"/>
    <property type="match status" value="1"/>
</dbReference>
<evidence type="ECO:0000256" key="3">
    <source>
        <dbReference type="ARBA" id="ARBA00022695"/>
    </source>
</evidence>
<dbReference type="EC" id="2.7.7.7" evidence="11"/>
<feature type="compositionally biased region" description="Low complexity" evidence="12">
    <location>
        <begin position="430"/>
        <end position="449"/>
    </location>
</feature>
<keyword evidence="7" id="KW-0862">Zinc</keyword>
<evidence type="ECO:0000256" key="1">
    <source>
        <dbReference type="ARBA" id="ARBA00006360"/>
    </source>
</evidence>
<dbReference type="InterPro" id="IPR022754">
    <property type="entry name" value="DNA_pol_III_gamma-3"/>
</dbReference>
<dbReference type="GO" id="GO:0046872">
    <property type="term" value="F:metal ion binding"/>
    <property type="evidence" value="ECO:0007669"/>
    <property type="project" value="UniProtKB-KW"/>
</dbReference>
<dbReference type="SMART" id="SM00382">
    <property type="entry name" value="AAA"/>
    <property type="match status" value="1"/>
</dbReference>
<reference evidence="14" key="1">
    <citation type="submission" date="2020-02" db="EMBL/GenBank/DDBJ databases">
        <authorList>
            <person name="Meier V. D."/>
        </authorList>
    </citation>
    <scope>NUCLEOTIDE SEQUENCE</scope>
    <source>
        <strain evidence="14">AVDCRST_MAG53</strain>
    </source>
</reference>
<dbReference type="InterPro" id="IPR050238">
    <property type="entry name" value="DNA_Rep/Repair_Clamp_Loader"/>
</dbReference>
<comment type="function">
    <text evidence="11">DNA polymerase III is a complex, multichain enzyme responsible for most of the replicative synthesis in bacteria. This DNA polymerase also exhibits 3' to 5' exonuclease activity.</text>
</comment>
<protein>
    <recommendedName>
        <fullName evidence="11">DNA polymerase III subunit gamma/tau</fullName>
        <ecNumber evidence="11">2.7.7.7</ecNumber>
    </recommendedName>
</protein>
<dbReference type="NCBIfam" id="TIGR01128">
    <property type="entry name" value="holA"/>
    <property type="match status" value="1"/>
</dbReference>
<evidence type="ECO:0000256" key="9">
    <source>
        <dbReference type="ARBA" id="ARBA00022932"/>
    </source>
</evidence>
<evidence type="ECO:0000256" key="8">
    <source>
        <dbReference type="ARBA" id="ARBA00022840"/>
    </source>
</evidence>
<accession>A0A6J4TBC9</accession>
<gene>
    <name evidence="11" type="primary">dnaX</name>
    <name evidence="14" type="ORF">AVDCRST_MAG53-3336</name>
</gene>
<dbReference type="NCBIfam" id="NF004046">
    <property type="entry name" value="PRK05563.1"/>
    <property type="match status" value="1"/>
</dbReference>
<feature type="region of interest" description="Disordered" evidence="12">
    <location>
        <begin position="417"/>
        <end position="522"/>
    </location>
</feature>
<evidence type="ECO:0000256" key="2">
    <source>
        <dbReference type="ARBA" id="ARBA00022679"/>
    </source>
</evidence>
<organism evidence="14">
    <name type="scientific">uncultured Solirubrobacteraceae bacterium</name>
    <dbReference type="NCBI Taxonomy" id="1162706"/>
    <lineage>
        <taxon>Bacteria</taxon>
        <taxon>Bacillati</taxon>
        <taxon>Actinomycetota</taxon>
        <taxon>Thermoleophilia</taxon>
        <taxon>Solirubrobacterales</taxon>
        <taxon>Solirubrobacteraceae</taxon>
        <taxon>environmental samples</taxon>
    </lineage>
</organism>
<dbReference type="Pfam" id="PF22608">
    <property type="entry name" value="DNAX_ATPase_lid"/>
    <property type="match status" value="1"/>
</dbReference>
<dbReference type="PANTHER" id="PTHR11669:SF0">
    <property type="entry name" value="PROTEIN STICHEL-LIKE 2"/>
    <property type="match status" value="1"/>
</dbReference>
<feature type="compositionally biased region" description="Acidic residues" evidence="12">
    <location>
        <begin position="491"/>
        <end position="500"/>
    </location>
</feature>
<evidence type="ECO:0000256" key="7">
    <source>
        <dbReference type="ARBA" id="ARBA00022833"/>
    </source>
</evidence>
<dbReference type="Pfam" id="PF20964">
    <property type="entry name" value="DnaX_C"/>
    <property type="match status" value="1"/>
</dbReference>
<dbReference type="InterPro" id="IPR005790">
    <property type="entry name" value="DNA_polIII_delta"/>
</dbReference>
<comment type="subunit">
    <text evidence="11">DNA polymerase III contains a core (composed of alpha, epsilon and theta chains) that associates with a tau subunit. This core dimerizes to form the POLIII' complex. PolIII' associates with the gamma complex (composed of gamma, delta, delta', psi and chi chains) and with the beta chain to form the complete DNA polymerase III complex.</text>
</comment>
<evidence type="ECO:0000256" key="10">
    <source>
        <dbReference type="ARBA" id="ARBA00049244"/>
    </source>
</evidence>
<keyword evidence="6 11" id="KW-0547">Nucleotide-binding</keyword>
<dbReference type="GO" id="GO:0009360">
    <property type="term" value="C:DNA polymerase III complex"/>
    <property type="evidence" value="ECO:0007669"/>
    <property type="project" value="InterPro"/>
</dbReference>
<dbReference type="InterPro" id="IPR027417">
    <property type="entry name" value="P-loop_NTPase"/>
</dbReference>
<comment type="catalytic activity">
    <reaction evidence="10 11">
        <text>DNA(n) + a 2'-deoxyribonucleoside 5'-triphosphate = DNA(n+1) + diphosphate</text>
        <dbReference type="Rhea" id="RHEA:22508"/>
        <dbReference type="Rhea" id="RHEA-COMP:17339"/>
        <dbReference type="Rhea" id="RHEA-COMP:17340"/>
        <dbReference type="ChEBI" id="CHEBI:33019"/>
        <dbReference type="ChEBI" id="CHEBI:61560"/>
        <dbReference type="ChEBI" id="CHEBI:173112"/>
        <dbReference type="EC" id="2.7.7.7"/>
    </reaction>
</comment>
<keyword evidence="4 11" id="KW-0235">DNA replication</keyword>
<dbReference type="Gene3D" id="3.40.50.300">
    <property type="entry name" value="P-loop containing nucleotide triphosphate hydrolases"/>
    <property type="match status" value="1"/>
</dbReference>
<dbReference type="Gene3D" id="1.20.272.10">
    <property type="match status" value="1"/>
</dbReference>
<dbReference type="InterPro" id="IPR045085">
    <property type="entry name" value="HLD_clamp_pol_III_gamma_tau"/>
</dbReference>
<dbReference type="InterPro" id="IPR048448">
    <property type="entry name" value="DnaX-like_C"/>
</dbReference>
<evidence type="ECO:0000313" key="14">
    <source>
        <dbReference type="EMBL" id="CAA9518228.1"/>
    </source>
</evidence>
<sequence>MSTAPSLYRRHRPRTFDDVVGQEHVVRTLRNAVDQEKVHHAYLFVGSRGTGKTSMAKILAACLNCSGTPEDPRPPGPTVAPCGSCDSCRSIQSANSLDVIEMDAASNNSVDDIRELRDAVRFAPVSGSYKVYILDEAHMLTTAAWNAFLKTLEEPPPSTVFVLATTEASKVLPTVVDRCHRFDFSRPTVEQLARVVQRVAEQEAIAIPPDAVALLARHATGSFRDALGTLEQLVTYSGTEILVDDVLAVLGVADAELLFGALDAVASHDARSALAAAAQLVDTGRDVSQFVHDLEAHARELLITQALGGVPPQLSVTPDRDARLAEQAQRVPATDVVRLIDLLAAALRATKDGADSRTQLELALVKAATPEVDASTKALLARLERLERALATAAAVAPPPEPARPVAVPPPLPAPASLASPVAHPPPRAEPIATAGPSAAASRSPLAAAFGPQESPPAGAVEDRAVNSANATQAPTRSSSATVAAPRESEPPLEVDDELPPDSAELPVPPGGAPAPPAPAPQSLDLAALKELWPAVLDSLREQHALLHGVIAAAVPQSLDGHDLVLAFDTHQAFFCRKAETSAHRAALAEVVRALAGFQPRLSFELADLSTLDPGVAPPVVVSEAEWIERFKQEFDAQEIVPDPEESKP</sequence>
<dbReference type="GO" id="GO:0006261">
    <property type="term" value="P:DNA-templated DNA replication"/>
    <property type="evidence" value="ECO:0007669"/>
    <property type="project" value="TreeGrafter"/>
</dbReference>
<dbReference type="FunFam" id="3.40.50.300:FF:000014">
    <property type="entry name" value="DNA polymerase III subunit gamma/tau"/>
    <property type="match status" value="1"/>
</dbReference>
<dbReference type="NCBIfam" id="TIGR02397">
    <property type="entry name" value="dnaX_nterm"/>
    <property type="match status" value="1"/>
</dbReference>
<dbReference type="Pfam" id="PF13177">
    <property type="entry name" value="DNA_pol3_delta2"/>
    <property type="match status" value="1"/>
</dbReference>
<dbReference type="SUPFAM" id="SSF52540">
    <property type="entry name" value="P-loop containing nucleoside triphosphate hydrolases"/>
    <property type="match status" value="1"/>
</dbReference>
<feature type="compositionally biased region" description="Pro residues" evidence="12">
    <location>
        <begin position="507"/>
        <end position="520"/>
    </location>
</feature>
<dbReference type="AlphaFoldDB" id="A0A6J4TBC9"/>
<dbReference type="Gene3D" id="1.10.8.60">
    <property type="match status" value="1"/>
</dbReference>
<dbReference type="SUPFAM" id="SSF48019">
    <property type="entry name" value="post-AAA+ oligomerization domain-like"/>
    <property type="match status" value="1"/>
</dbReference>
<evidence type="ECO:0000256" key="6">
    <source>
        <dbReference type="ARBA" id="ARBA00022741"/>
    </source>
</evidence>
<keyword evidence="9 11" id="KW-0239">DNA-directed DNA polymerase</keyword>
<name>A0A6J4TBC9_9ACTN</name>
<evidence type="ECO:0000256" key="12">
    <source>
        <dbReference type="SAM" id="MobiDB-lite"/>
    </source>
</evidence>
<evidence type="ECO:0000256" key="11">
    <source>
        <dbReference type="RuleBase" id="RU364063"/>
    </source>
</evidence>
<dbReference type="GO" id="GO:0003677">
    <property type="term" value="F:DNA binding"/>
    <property type="evidence" value="ECO:0007669"/>
    <property type="project" value="InterPro"/>
</dbReference>
<evidence type="ECO:0000259" key="13">
    <source>
        <dbReference type="SMART" id="SM00382"/>
    </source>
</evidence>
<keyword evidence="2 11" id="KW-0808">Transferase</keyword>
<evidence type="ECO:0000256" key="4">
    <source>
        <dbReference type="ARBA" id="ARBA00022705"/>
    </source>
</evidence>
<proteinExistence type="inferred from homology"/>
<keyword evidence="8 11" id="KW-0067">ATP-binding</keyword>
<dbReference type="EMBL" id="CADCVR010000096">
    <property type="protein sequence ID" value="CAA9518228.1"/>
    <property type="molecule type" value="Genomic_DNA"/>
</dbReference>
<dbReference type="CDD" id="cd18137">
    <property type="entry name" value="HLD_clamp_pol_III_gamma_tau"/>
    <property type="match status" value="1"/>
</dbReference>
<dbReference type="InterPro" id="IPR003593">
    <property type="entry name" value="AAA+_ATPase"/>
</dbReference>
<comment type="similarity">
    <text evidence="1 11">Belongs to the DnaX/STICHEL family.</text>
</comment>